<feature type="compositionally biased region" description="Acidic residues" evidence="17">
    <location>
        <begin position="54"/>
        <end position="63"/>
    </location>
</feature>
<feature type="active site" description="O-(5'-phospho-DNA)-tyrosine intermediate" evidence="15">
    <location>
        <position position="881"/>
    </location>
</feature>
<dbReference type="CDD" id="cd03365">
    <property type="entry name" value="TOPRIM_TopoIIA"/>
    <property type="match status" value="1"/>
</dbReference>
<dbReference type="Pfam" id="PF02518">
    <property type="entry name" value="HATPase_c"/>
    <property type="match status" value="1"/>
</dbReference>
<evidence type="ECO:0000256" key="9">
    <source>
        <dbReference type="ARBA" id="ARBA00022840"/>
    </source>
</evidence>
<feature type="region of interest" description="Disordered" evidence="17">
    <location>
        <begin position="1393"/>
        <end position="1602"/>
    </location>
</feature>
<gene>
    <name evidence="19" type="primary">TOP2_1</name>
    <name evidence="19" type="ORF">HK097_000510</name>
</gene>
<name>A0AAD5S5F4_9FUNG</name>
<evidence type="ECO:0000256" key="3">
    <source>
        <dbReference type="ARBA" id="ARBA00001946"/>
    </source>
</evidence>
<dbReference type="SUPFAM" id="SSF55874">
    <property type="entry name" value="ATPase domain of HSP90 chaperone/DNA topoisomerase II/histidine kinase"/>
    <property type="match status" value="1"/>
</dbReference>
<dbReference type="InterPro" id="IPR020568">
    <property type="entry name" value="Ribosomal_Su5_D2-typ_SF"/>
</dbReference>
<feature type="domain" description="Topo IIA-type catalytic" evidence="18">
    <location>
        <begin position="790"/>
        <end position="1231"/>
    </location>
</feature>
<dbReference type="SUPFAM" id="SSF54211">
    <property type="entry name" value="Ribosomal protein S5 domain 2-like"/>
    <property type="match status" value="1"/>
</dbReference>
<dbReference type="CDD" id="cd16930">
    <property type="entry name" value="HATPase_TopII-like"/>
    <property type="match status" value="1"/>
</dbReference>
<sequence>MSIEEESAYDASSGSDFESAAPAKRKKTSAAPKRTANPIKANGPPAKRQKLQTEIDENDEMDVDTSPVQLSKPAKASGKGKTIEETYKKMSQLDHVLKRPDTYIGSVEKEEATLWVVEDGKMVQRAVSYAPGLYKIFDEILVNAADNKIRDPTMDTIKVDIDKESNTISVYNNGKGIPVEIHAEEKVYVPELIFGHLLTSSNYDDEEKKVTGGRNGYGAKLCNIFSTEFVVETSSEESGHKFRQVYNNNMSKRGAPKLTKPTKEDFTKITFKPDLAKFKMTELDDDIVAVMRKRVYDVAGVVRDVKVYLNGERIKVKSFKDYVKLYLESGKEAGEGGSAKGVTSVLYERPNERWEVCFAVSEGGQFQQRQTLFPQISFVNSICTTKGGTHVNNVVDQIVHAATDALKKKDKNLNPKAHQIKSNIWIFINSLIENPTFDSQTKENLTLKATKFGSKPTLSEEFLKKVMKSGLLENVLTLARAKESQALKKSDGTKRARISGIAKLDDANNAGTKNAQACTLILTEGDSAKALAISGLSVVGRDNFGVFPLRGKLLNVRDAPGSTILKNEEIGNIKQILGLKQGERYESTKSLRYGHVMIMTDQVRSWVESQEKGFDVSVVLMWFFGVGQDHDGSHIKGLLINLFDHFWPSLLQQPGFLLQFITPIIRVTKGNREVNFYTIPEYENWRESHNDGKGWNVKYYKGLGTSTAADAKKYFSRMDDHLKPFKKMGDEDRGLIDLAFNKKKADDRKEWLKDVTAGTFIDNAVDEISISDFVNKELVLFSMADNVRSIPSLVDGLKPGQRKILFSCFKRNLTKQEIKVAQLAGYVSEHSAYHHGEQSLCSTIVGLAQDYVGSNNLNLLEPRGQFGTRLQGGKDAAHARYIFTRLPAITRMIFHPSDDKLLAYQNEENMSIEPEWYIPILPMVLVNGAEGIGTGWSTSIPNYNPRDIVRNLRRLMDGEDFIQMHPWYRKFKGSIDLVGDKYKISGKINKIDDTTLEITELPIESWTQGYKEFLEKMMKEEGQGFSIRDYKEYHTDTAVHFVVQLTEENMKRAEREGLEGVFKISKWETVGNMVLFGRDGRLRKYAGCREIVEEFYELRLEYYEKRKDWLLAELNREWTKLDNQVRFIQEVIVGDLVVQNRKKADVIEELKERRYVAIEKGKEGDAVEDAALVEEGEGDSTKHGYDYLLSMPIWNLTKEKVEKLKEDRDKKLEELEILKATSPKDLWREDLDRFMDEWDHIEIEVEASLKNAASTKGKKGAKVNVAAARLKNKFKKKAVKTEEWESDVDDGSDGDDYVEKKGKSAAVAPRQTAPRRKLVGNGVKKTATNDMELDDFFGDSFGRSIKTKQEGSPNGVEPNGVKTETAELANGSIAEEVDLLMQRKQAKITDLFRPKATATVEKQPAEVVDITMDSDEVTSTATTVKAKPDPKAKAPAKSQPKPKPAAKKPPAKPAKSGAIVLSEDEDEANDDPFSFTPHSPVKKPAAKPGPSSAPKAKEPAKPANKRAVVEADLFSGNESDDPVVQPPRKKSKQQKVVMSDDEDDDVMDLDGPFGRNSPVRRSSRATAKPKKAIVVLDSDEEEEWVENGGEDADDGSSYGGDN</sequence>
<keyword evidence="10" id="KW-0460">Magnesium</keyword>
<dbReference type="GO" id="GO:0005524">
    <property type="term" value="F:ATP binding"/>
    <property type="evidence" value="ECO:0007669"/>
    <property type="project" value="UniProtKB-UniRule"/>
</dbReference>
<dbReference type="GO" id="GO:0046872">
    <property type="term" value="F:metal ion binding"/>
    <property type="evidence" value="ECO:0007669"/>
    <property type="project" value="UniProtKB-KW"/>
</dbReference>
<feature type="region of interest" description="Disordered" evidence="17">
    <location>
        <begin position="1"/>
        <end position="82"/>
    </location>
</feature>
<dbReference type="GO" id="GO:0000712">
    <property type="term" value="P:resolution of meiotic recombination intermediates"/>
    <property type="evidence" value="ECO:0007669"/>
    <property type="project" value="TreeGrafter"/>
</dbReference>
<dbReference type="SMART" id="SM00434">
    <property type="entry name" value="TOP4c"/>
    <property type="match status" value="1"/>
</dbReference>
<evidence type="ECO:0000259" key="18">
    <source>
        <dbReference type="PROSITE" id="PS52040"/>
    </source>
</evidence>
<dbReference type="InterPro" id="IPR036890">
    <property type="entry name" value="HATPase_C_sf"/>
</dbReference>
<dbReference type="PANTHER" id="PTHR10169:SF38">
    <property type="entry name" value="DNA TOPOISOMERASE 2"/>
    <property type="match status" value="1"/>
</dbReference>
<dbReference type="SUPFAM" id="SSF56719">
    <property type="entry name" value="Type II DNA topoisomerase"/>
    <property type="match status" value="1"/>
</dbReference>
<dbReference type="CDD" id="cd03481">
    <property type="entry name" value="TopoIIA_Trans_ScTopoIIA"/>
    <property type="match status" value="1"/>
</dbReference>
<evidence type="ECO:0000256" key="2">
    <source>
        <dbReference type="ARBA" id="ARBA00001913"/>
    </source>
</evidence>
<dbReference type="GO" id="GO:0005634">
    <property type="term" value="C:nucleus"/>
    <property type="evidence" value="ECO:0007669"/>
    <property type="project" value="TreeGrafter"/>
</dbReference>
<feature type="compositionally biased region" description="Basic residues" evidence="17">
    <location>
        <begin position="1561"/>
        <end position="1571"/>
    </location>
</feature>
<dbReference type="InterPro" id="IPR002205">
    <property type="entry name" value="Topo_IIA_dom_A"/>
</dbReference>
<keyword evidence="7" id="KW-0479">Metal-binding</keyword>
<comment type="cofactor">
    <cofactor evidence="3">
        <name>Mg(2+)</name>
        <dbReference type="ChEBI" id="CHEBI:18420"/>
    </cofactor>
</comment>
<dbReference type="InterPro" id="IPR013758">
    <property type="entry name" value="Topo_IIA_A/C_ab"/>
</dbReference>
<dbReference type="InterPro" id="IPR001154">
    <property type="entry name" value="TopoII_euk"/>
</dbReference>
<dbReference type="InterPro" id="IPR013759">
    <property type="entry name" value="Topo_IIA_B_C"/>
</dbReference>
<dbReference type="InterPro" id="IPR050634">
    <property type="entry name" value="DNA_Topoisomerase_II"/>
</dbReference>
<comment type="cofactor">
    <cofactor evidence="2">
        <name>Ca(2+)</name>
        <dbReference type="ChEBI" id="CHEBI:29108"/>
    </cofactor>
</comment>
<dbReference type="GO" id="GO:0006265">
    <property type="term" value="P:DNA topological change"/>
    <property type="evidence" value="ECO:0007669"/>
    <property type="project" value="UniProtKB-UniRule"/>
</dbReference>
<evidence type="ECO:0000256" key="15">
    <source>
        <dbReference type="PROSITE-ProRule" id="PRU01384"/>
    </source>
</evidence>
<dbReference type="Gene3D" id="3.30.1490.30">
    <property type="match status" value="1"/>
</dbReference>
<keyword evidence="8 16" id="KW-0547">Nucleotide-binding</keyword>
<evidence type="ECO:0000256" key="12">
    <source>
        <dbReference type="ARBA" id="ARBA00023125"/>
    </source>
</evidence>
<dbReference type="PRINTS" id="PR00418">
    <property type="entry name" value="TPI2FAMILY"/>
</dbReference>
<comment type="caution">
    <text evidence="19">The sequence shown here is derived from an EMBL/GenBank/DDBJ whole genome shotgun (WGS) entry which is preliminary data.</text>
</comment>
<dbReference type="Gene3D" id="3.30.1360.40">
    <property type="match status" value="1"/>
</dbReference>
<feature type="region of interest" description="Disordered" evidence="17">
    <location>
        <begin position="1282"/>
        <end position="1310"/>
    </location>
</feature>
<dbReference type="InterPro" id="IPR013760">
    <property type="entry name" value="Topo_IIA-like_dom_sf"/>
</dbReference>
<dbReference type="PROSITE" id="PS00177">
    <property type="entry name" value="TOPOISOMERASE_II"/>
    <property type="match status" value="1"/>
</dbReference>
<comment type="subunit">
    <text evidence="16">Homodimer.</text>
</comment>
<dbReference type="FunFam" id="3.30.565.10:FF:000004">
    <property type="entry name" value="DNA topoisomerase 2"/>
    <property type="match status" value="1"/>
</dbReference>
<dbReference type="PRINTS" id="PR01158">
    <property type="entry name" value="TOPISMRASEII"/>
</dbReference>
<dbReference type="GO" id="GO:0000819">
    <property type="term" value="P:sister chromatid segregation"/>
    <property type="evidence" value="ECO:0007669"/>
    <property type="project" value="TreeGrafter"/>
</dbReference>
<dbReference type="SMART" id="SM00387">
    <property type="entry name" value="HATPase_c"/>
    <property type="match status" value="1"/>
</dbReference>
<dbReference type="Gene3D" id="1.10.268.10">
    <property type="entry name" value="Topoisomerase, domain 3"/>
    <property type="match status" value="1"/>
</dbReference>
<dbReference type="Proteomes" id="UP001212841">
    <property type="component" value="Unassembled WGS sequence"/>
</dbReference>
<accession>A0AAD5S5F4</accession>
<dbReference type="FunFam" id="3.30.1360.40:FF:000003">
    <property type="entry name" value="DNA topoisomerase 2"/>
    <property type="match status" value="1"/>
</dbReference>
<reference evidence="19" key="1">
    <citation type="submission" date="2020-05" db="EMBL/GenBank/DDBJ databases">
        <title>Phylogenomic resolution of chytrid fungi.</title>
        <authorList>
            <person name="Stajich J.E."/>
            <person name="Amses K."/>
            <person name="Simmons R."/>
            <person name="Seto K."/>
            <person name="Myers J."/>
            <person name="Bonds A."/>
            <person name="Quandt C.A."/>
            <person name="Barry K."/>
            <person name="Liu P."/>
            <person name="Grigoriev I."/>
            <person name="Longcore J.E."/>
            <person name="James T.Y."/>
        </authorList>
    </citation>
    <scope>NUCLEOTIDE SEQUENCE</scope>
    <source>
        <strain evidence="19">JEL0318</strain>
    </source>
</reference>
<dbReference type="EC" id="5.6.2.2" evidence="5 16"/>
<dbReference type="InterPro" id="IPR013506">
    <property type="entry name" value="Topo_IIA_bsu_dom2"/>
</dbReference>
<comment type="function">
    <text evidence="14 16">Control of topological states of DNA by transient breakage and subsequent rejoining of DNA strands. Topoisomerase II makes double-strand breaks.</text>
</comment>
<evidence type="ECO:0000256" key="8">
    <source>
        <dbReference type="ARBA" id="ARBA00022741"/>
    </source>
</evidence>
<keyword evidence="9 16" id="KW-0067">ATP-binding</keyword>
<feature type="compositionally biased region" description="Acidic residues" evidence="17">
    <location>
        <begin position="1577"/>
        <end position="1594"/>
    </location>
</feature>
<evidence type="ECO:0000256" key="17">
    <source>
        <dbReference type="SAM" id="MobiDB-lite"/>
    </source>
</evidence>
<evidence type="ECO:0000256" key="1">
    <source>
        <dbReference type="ARBA" id="ARBA00000185"/>
    </source>
</evidence>
<dbReference type="Pfam" id="PF00204">
    <property type="entry name" value="DNA_gyraseB"/>
    <property type="match status" value="1"/>
</dbReference>
<evidence type="ECO:0000256" key="10">
    <source>
        <dbReference type="ARBA" id="ARBA00022842"/>
    </source>
</evidence>
<dbReference type="FunFam" id="3.40.50.670:FF:000001">
    <property type="entry name" value="DNA topoisomerase 2"/>
    <property type="match status" value="2"/>
</dbReference>
<dbReference type="FunFam" id="3.30.1490.30:FF:000001">
    <property type="entry name" value="DNA topoisomerase 2"/>
    <property type="match status" value="1"/>
</dbReference>
<dbReference type="GO" id="GO:0003677">
    <property type="term" value="F:DNA binding"/>
    <property type="evidence" value="ECO:0007669"/>
    <property type="project" value="UniProtKB-UniRule"/>
</dbReference>
<dbReference type="Gene3D" id="3.30.565.10">
    <property type="entry name" value="Histidine kinase-like ATPase, C-terminal domain"/>
    <property type="match status" value="1"/>
</dbReference>
<dbReference type="Pfam" id="PF16898">
    <property type="entry name" value="TOPRIM_C"/>
    <property type="match status" value="1"/>
</dbReference>
<dbReference type="FunFam" id="3.30.230.10:FF:000008">
    <property type="entry name" value="DNA topoisomerase 2"/>
    <property type="match status" value="1"/>
</dbReference>
<feature type="compositionally biased region" description="Acidic residues" evidence="17">
    <location>
        <begin position="1284"/>
        <end position="1296"/>
    </location>
</feature>
<protein>
    <recommendedName>
        <fullName evidence="6 16">DNA topoisomerase 2</fullName>
        <ecNumber evidence="5 16">5.6.2.2</ecNumber>
    </recommendedName>
</protein>
<dbReference type="PROSITE" id="PS52040">
    <property type="entry name" value="TOPO_IIA"/>
    <property type="match status" value="1"/>
</dbReference>
<dbReference type="Pfam" id="PF00521">
    <property type="entry name" value="DNA_topoisoIV"/>
    <property type="match status" value="1"/>
</dbReference>
<evidence type="ECO:0000313" key="20">
    <source>
        <dbReference type="Proteomes" id="UP001212841"/>
    </source>
</evidence>
<dbReference type="InterPro" id="IPR014721">
    <property type="entry name" value="Ribsml_uS5_D2-typ_fold_subgr"/>
</dbReference>
<evidence type="ECO:0000256" key="16">
    <source>
        <dbReference type="RuleBase" id="RU362094"/>
    </source>
</evidence>
<evidence type="ECO:0000256" key="5">
    <source>
        <dbReference type="ARBA" id="ARBA00012895"/>
    </source>
</evidence>
<keyword evidence="20" id="KW-1185">Reference proteome</keyword>
<dbReference type="InterPro" id="IPR003594">
    <property type="entry name" value="HATPase_dom"/>
</dbReference>
<feature type="compositionally biased region" description="Acidic residues" evidence="17">
    <location>
        <begin position="1539"/>
        <end position="1548"/>
    </location>
</feature>
<dbReference type="InterPro" id="IPR018522">
    <property type="entry name" value="TopoIIA_CS"/>
</dbReference>
<comment type="similarity">
    <text evidence="4 16">Belongs to the type II topoisomerase family.</text>
</comment>
<evidence type="ECO:0000256" key="11">
    <source>
        <dbReference type="ARBA" id="ARBA00023029"/>
    </source>
</evidence>
<keyword evidence="13 15" id="KW-0413">Isomerase</keyword>
<feature type="region of interest" description="Disordered" evidence="17">
    <location>
        <begin position="1342"/>
        <end position="1366"/>
    </location>
</feature>
<dbReference type="GO" id="GO:0003918">
    <property type="term" value="F:DNA topoisomerase type II (double strand cut, ATP-hydrolyzing) activity"/>
    <property type="evidence" value="ECO:0007669"/>
    <property type="project" value="UniProtKB-UniRule"/>
</dbReference>
<evidence type="ECO:0000256" key="4">
    <source>
        <dbReference type="ARBA" id="ARBA00011080"/>
    </source>
</evidence>
<dbReference type="SMART" id="SM00433">
    <property type="entry name" value="TOP2c"/>
    <property type="match status" value="1"/>
</dbReference>
<keyword evidence="11 15" id="KW-0799">Topoisomerase</keyword>
<evidence type="ECO:0000256" key="13">
    <source>
        <dbReference type="ARBA" id="ARBA00023235"/>
    </source>
</evidence>
<comment type="catalytic activity">
    <reaction evidence="1 15 16">
        <text>ATP-dependent breakage, passage and rejoining of double-stranded DNA.</text>
        <dbReference type="EC" id="5.6.2.2"/>
    </reaction>
</comment>
<keyword evidence="12 15" id="KW-0238">DNA-binding</keyword>
<dbReference type="FunFam" id="3.90.199.10:FF:000002">
    <property type="entry name" value="DNA topoisomerase 2"/>
    <property type="match status" value="1"/>
</dbReference>
<dbReference type="Gene3D" id="3.90.199.10">
    <property type="entry name" value="Topoisomerase II, domain 5"/>
    <property type="match status" value="1"/>
</dbReference>
<dbReference type="EMBL" id="JADGJD010001091">
    <property type="protein sequence ID" value="KAJ3046795.1"/>
    <property type="molecule type" value="Genomic_DNA"/>
</dbReference>
<dbReference type="InterPro" id="IPR013757">
    <property type="entry name" value="Topo_IIA_A_a_sf"/>
</dbReference>
<evidence type="ECO:0000256" key="14">
    <source>
        <dbReference type="ARBA" id="ARBA00053943"/>
    </source>
</evidence>
<evidence type="ECO:0000256" key="6">
    <source>
        <dbReference type="ARBA" id="ARBA00019635"/>
    </source>
</evidence>
<dbReference type="Gene3D" id="3.40.50.670">
    <property type="match status" value="2"/>
</dbReference>
<dbReference type="Gene3D" id="3.30.230.10">
    <property type="match status" value="1"/>
</dbReference>
<proteinExistence type="inferred from homology"/>
<evidence type="ECO:0000256" key="7">
    <source>
        <dbReference type="ARBA" id="ARBA00022723"/>
    </source>
</evidence>
<dbReference type="InterPro" id="IPR034157">
    <property type="entry name" value="TOPRIM_TopoII"/>
</dbReference>
<dbReference type="CDD" id="cd00187">
    <property type="entry name" value="TOP4c"/>
    <property type="match status" value="1"/>
</dbReference>
<organism evidence="19 20">
    <name type="scientific">Rhizophlyctis rosea</name>
    <dbReference type="NCBI Taxonomy" id="64517"/>
    <lineage>
        <taxon>Eukaryota</taxon>
        <taxon>Fungi</taxon>
        <taxon>Fungi incertae sedis</taxon>
        <taxon>Chytridiomycota</taxon>
        <taxon>Chytridiomycota incertae sedis</taxon>
        <taxon>Chytridiomycetes</taxon>
        <taxon>Rhizophlyctidales</taxon>
        <taxon>Rhizophlyctidaceae</taxon>
        <taxon>Rhizophlyctis</taxon>
    </lineage>
</organism>
<dbReference type="InterPro" id="IPR001241">
    <property type="entry name" value="Topo_IIA"/>
</dbReference>
<evidence type="ECO:0000313" key="19">
    <source>
        <dbReference type="EMBL" id="KAJ3046795.1"/>
    </source>
</evidence>
<dbReference type="PANTHER" id="PTHR10169">
    <property type="entry name" value="DNA TOPOISOMERASE/GYRASE"/>
    <property type="match status" value="1"/>
</dbReference>
<dbReference type="InterPro" id="IPR031660">
    <property type="entry name" value="TOPRIM_C"/>
</dbReference>